<evidence type="ECO:0000256" key="4">
    <source>
        <dbReference type="ARBA" id="ARBA00022857"/>
    </source>
</evidence>
<evidence type="ECO:0000256" key="6">
    <source>
        <dbReference type="ARBA" id="ARBA00022989"/>
    </source>
</evidence>
<dbReference type="PANTHER" id="PTHR44758:SF1">
    <property type="entry name" value="NAD(P) TRANSHYDROGENASE SUBUNIT BETA"/>
    <property type="match status" value="1"/>
</dbReference>
<dbReference type="GO" id="GO:0016020">
    <property type="term" value="C:membrane"/>
    <property type="evidence" value="ECO:0007669"/>
    <property type="project" value="UniProtKB-SubCell"/>
</dbReference>
<keyword evidence="8" id="KW-0472">Membrane</keyword>
<dbReference type="Gene3D" id="3.40.50.1220">
    <property type="entry name" value="TPP-binding domain"/>
    <property type="match status" value="1"/>
</dbReference>
<gene>
    <name evidence="12" type="ORF">EJ419_01095</name>
</gene>
<evidence type="ECO:0000259" key="11">
    <source>
        <dbReference type="Pfam" id="PF02233"/>
    </source>
</evidence>
<feature type="domain" description="NADP transhydrogenase beta-like" evidence="11">
    <location>
        <begin position="1"/>
        <end position="205"/>
    </location>
</feature>
<evidence type="ECO:0000256" key="2">
    <source>
        <dbReference type="ARBA" id="ARBA00012943"/>
    </source>
</evidence>
<dbReference type="Proteomes" id="UP000291289">
    <property type="component" value="Unassembled WGS sequence"/>
</dbReference>
<proteinExistence type="predicted"/>
<dbReference type="EC" id="7.1.1.1" evidence="2"/>
<dbReference type="EMBL" id="RXLP01000004">
    <property type="protein sequence ID" value="TCD54733.1"/>
    <property type="molecule type" value="Genomic_DNA"/>
</dbReference>
<comment type="catalytic activity">
    <reaction evidence="9">
        <text>NAD(+) + NADPH + H(+)(in) = NADH + NADP(+) + H(+)(out)</text>
        <dbReference type="Rhea" id="RHEA:47992"/>
        <dbReference type="ChEBI" id="CHEBI:15378"/>
        <dbReference type="ChEBI" id="CHEBI:57540"/>
        <dbReference type="ChEBI" id="CHEBI:57783"/>
        <dbReference type="ChEBI" id="CHEBI:57945"/>
        <dbReference type="ChEBI" id="CHEBI:58349"/>
        <dbReference type="EC" id="7.1.1.1"/>
    </reaction>
</comment>
<evidence type="ECO:0000256" key="5">
    <source>
        <dbReference type="ARBA" id="ARBA00022967"/>
    </source>
</evidence>
<feature type="region of interest" description="Disordered" evidence="10">
    <location>
        <begin position="19"/>
        <end position="38"/>
    </location>
</feature>
<evidence type="ECO:0000256" key="3">
    <source>
        <dbReference type="ARBA" id="ARBA00022692"/>
    </source>
</evidence>
<dbReference type="GO" id="GO:0008750">
    <property type="term" value="F:proton-translocating NAD(P)+ transhydrogenase activity"/>
    <property type="evidence" value="ECO:0007669"/>
    <property type="project" value="UniProtKB-EC"/>
</dbReference>
<evidence type="ECO:0000313" key="12">
    <source>
        <dbReference type="EMBL" id="TCD54733.1"/>
    </source>
</evidence>
<dbReference type="SUPFAM" id="SSF52467">
    <property type="entry name" value="DHS-like NAD/FAD-binding domain"/>
    <property type="match status" value="1"/>
</dbReference>
<evidence type="ECO:0000256" key="9">
    <source>
        <dbReference type="ARBA" id="ARBA00048202"/>
    </source>
</evidence>
<dbReference type="Pfam" id="PF02233">
    <property type="entry name" value="PNTB"/>
    <property type="match status" value="1"/>
</dbReference>
<comment type="subcellular location">
    <subcellularLocation>
        <location evidence="1">Membrane</location>
        <topology evidence="1">Multi-pass membrane protein</topology>
    </subcellularLocation>
</comment>
<name>A0A4R0QQX1_9BIFI</name>
<evidence type="ECO:0000313" key="13">
    <source>
        <dbReference type="Proteomes" id="UP000291289"/>
    </source>
</evidence>
<evidence type="ECO:0000256" key="8">
    <source>
        <dbReference type="ARBA" id="ARBA00023136"/>
    </source>
</evidence>
<dbReference type="InterPro" id="IPR029035">
    <property type="entry name" value="DHS-like_NAD/FAD-binding_dom"/>
</dbReference>
<keyword evidence="3" id="KW-0812">Transmembrane</keyword>
<protein>
    <recommendedName>
        <fullName evidence="2">proton-translocating NAD(P)(+) transhydrogenase</fullName>
        <ecNumber evidence="2">7.1.1.1</ecNumber>
    </recommendedName>
</protein>
<keyword evidence="13" id="KW-1185">Reference proteome</keyword>
<keyword evidence="6" id="KW-1133">Transmembrane helix</keyword>
<keyword evidence="4" id="KW-0521">NADP</keyword>
<evidence type="ECO:0000256" key="7">
    <source>
        <dbReference type="ARBA" id="ARBA00023027"/>
    </source>
</evidence>
<keyword evidence="5" id="KW-1278">Translocase</keyword>
<evidence type="ECO:0000256" key="10">
    <source>
        <dbReference type="SAM" id="MobiDB-lite"/>
    </source>
</evidence>
<dbReference type="RefSeq" id="WP_165496186.1">
    <property type="nucleotide sequence ID" value="NZ_RXLP01000004.1"/>
</dbReference>
<dbReference type="InterPro" id="IPR034300">
    <property type="entry name" value="PNTB-like"/>
</dbReference>
<dbReference type="PANTHER" id="PTHR44758">
    <property type="entry name" value="NAD(P) TRANSHYDROGENASE SUBUNIT BETA"/>
    <property type="match status" value="1"/>
</dbReference>
<keyword evidence="7" id="KW-0520">NAD</keyword>
<dbReference type="AlphaFoldDB" id="A0A4R0QQX1"/>
<reference evidence="12 13" key="1">
    <citation type="submission" date="2018-12" db="EMBL/GenBank/DDBJ databases">
        <title>Alloscrdovia theropitheci sp. nov: a novel taxon from the feces of the bleeding-herat monkey (Theropithecus geleda).</title>
        <authorList>
            <person name="Modesto M."/>
        </authorList>
    </citation>
    <scope>NUCLEOTIDE SEQUENCE [LARGE SCALE GENOMIC DNA]</scope>
    <source>
        <strain evidence="12 13">GLDI4/2</strain>
    </source>
</reference>
<feature type="non-terminal residue" evidence="12">
    <location>
        <position position="1"/>
    </location>
</feature>
<evidence type="ECO:0000256" key="1">
    <source>
        <dbReference type="ARBA" id="ARBA00004141"/>
    </source>
</evidence>
<sequence>SVLMAKAMNRPLSSVLLGGFGDTGTDRGSGEGSQGTMRETTADDVAVQLVYADKVVFVPGFGLAQAQAQRELADLGQLLEERGIEVSYAIHPVAGRMPGHMNVLLAEANVPYEQLVDLDDINPQFPSTSVSLVVGANDVTNPAARKPGTAVSGMPILDVDKSQSTVVIKRGRGRGYAGIDNELYFDPNTQMLFGDAKAQLQSIIAAVKELIAE</sequence>
<accession>A0A4R0QQX1</accession>
<organism evidence="12 13">
    <name type="scientific">Alloscardovia theropitheci</name>
    <dbReference type="NCBI Taxonomy" id="2496842"/>
    <lineage>
        <taxon>Bacteria</taxon>
        <taxon>Bacillati</taxon>
        <taxon>Actinomycetota</taxon>
        <taxon>Actinomycetes</taxon>
        <taxon>Bifidobacteriales</taxon>
        <taxon>Bifidobacteriaceae</taxon>
        <taxon>Alloscardovia</taxon>
    </lineage>
</organism>
<comment type="caution">
    <text evidence="12">The sequence shown here is derived from an EMBL/GenBank/DDBJ whole genome shotgun (WGS) entry which is preliminary data.</text>
</comment>